<dbReference type="EMBL" id="LSDA01000050">
    <property type="protein sequence ID" value="KXB58509.1"/>
    <property type="molecule type" value="Genomic_DNA"/>
</dbReference>
<evidence type="ECO:0000313" key="2">
    <source>
        <dbReference type="Proteomes" id="UP000070394"/>
    </source>
</evidence>
<dbReference type="Proteomes" id="UP000070394">
    <property type="component" value="Unassembled WGS sequence"/>
</dbReference>
<dbReference type="PATRIC" id="fig|467210.3.peg.1112"/>
<gene>
    <name evidence="1" type="ORF">HMPREF1866_01121</name>
</gene>
<protein>
    <submittedName>
        <fullName evidence="1">Uncharacterized protein</fullName>
    </submittedName>
</protein>
<name>A0A133ZSU0_9FIRM</name>
<dbReference type="AlphaFoldDB" id="A0A133ZSU0"/>
<comment type="caution">
    <text evidence="1">The sequence shown here is derived from an EMBL/GenBank/DDBJ whole genome shotgun (WGS) entry which is preliminary data.</text>
</comment>
<organism evidence="1 2">
    <name type="scientific">Lachnoanaerobaculum saburreum</name>
    <dbReference type="NCBI Taxonomy" id="467210"/>
    <lineage>
        <taxon>Bacteria</taxon>
        <taxon>Bacillati</taxon>
        <taxon>Bacillota</taxon>
        <taxon>Clostridia</taxon>
        <taxon>Lachnospirales</taxon>
        <taxon>Lachnospiraceae</taxon>
        <taxon>Lachnoanaerobaculum</taxon>
    </lineage>
</organism>
<sequence length="105" mass="12256">MVLKEIQEMKYIKAMKSIVNSISDEQLSQYFKNYVESTQCKERHTDIACDEVEVYDSMLSSIFPNDINVQSKLYDKMMDVSVEYEESGFMAGYRMCLEHLKQAIA</sequence>
<dbReference type="STRING" id="467210.HMPREF1866_01121"/>
<reference evidence="2" key="1">
    <citation type="submission" date="2016-01" db="EMBL/GenBank/DDBJ databases">
        <authorList>
            <person name="Mitreva M."/>
            <person name="Pepin K.H."/>
            <person name="Mihindukulasuriya K.A."/>
            <person name="Fulton R."/>
            <person name="Fronick C."/>
            <person name="O'Laughlin M."/>
            <person name="Miner T."/>
            <person name="Herter B."/>
            <person name="Rosa B.A."/>
            <person name="Cordes M."/>
            <person name="Tomlinson C."/>
            <person name="Wollam A."/>
            <person name="Palsikar V.B."/>
            <person name="Mardis E.R."/>
            <person name="Wilson R.K."/>
        </authorList>
    </citation>
    <scope>NUCLEOTIDE SEQUENCE [LARGE SCALE GENOMIC DNA]</scope>
    <source>
        <strain evidence="2">DNF00896</strain>
    </source>
</reference>
<keyword evidence="2" id="KW-1185">Reference proteome</keyword>
<evidence type="ECO:0000313" key="1">
    <source>
        <dbReference type="EMBL" id="KXB58509.1"/>
    </source>
</evidence>
<accession>A0A133ZSU0</accession>
<proteinExistence type="predicted"/>